<organism evidence="3 4">
    <name type="scientific">Nocardioides currus</name>
    <dbReference type="NCBI Taxonomy" id="2133958"/>
    <lineage>
        <taxon>Bacteria</taxon>
        <taxon>Bacillati</taxon>
        <taxon>Actinomycetota</taxon>
        <taxon>Actinomycetes</taxon>
        <taxon>Propionibacteriales</taxon>
        <taxon>Nocardioidaceae</taxon>
        <taxon>Nocardioides</taxon>
    </lineage>
</organism>
<gene>
    <name evidence="3" type="ORF">C7S10_17810</name>
</gene>
<dbReference type="AlphaFoldDB" id="A0A2R7YTF9"/>
<feature type="transmembrane region" description="Helical" evidence="2">
    <location>
        <begin position="6"/>
        <end position="25"/>
    </location>
</feature>
<dbReference type="OrthoDB" id="3829203at2"/>
<evidence type="ECO:0000256" key="1">
    <source>
        <dbReference type="SAM" id="MobiDB-lite"/>
    </source>
</evidence>
<keyword evidence="2" id="KW-0472">Membrane</keyword>
<reference evidence="3 4" key="1">
    <citation type="submission" date="2018-03" db="EMBL/GenBank/DDBJ databases">
        <authorList>
            <person name="Keele B.F."/>
        </authorList>
    </citation>
    <scope>NUCLEOTIDE SEQUENCE [LARGE SCALE GENOMIC DNA]</scope>
    <source>
        <strain evidence="3 4">IB-3</strain>
    </source>
</reference>
<keyword evidence="4" id="KW-1185">Reference proteome</keyword>
<accession>A0A2R7YTF9</accession>
<protein>
    <submittedName>
        <fullName evidence="3">Cellulose synthase</fullName>
    </submittedName>
</protein>
<evidence type="ECO:0000256" key="2">
    <source>
        <dbReference type="SAM" id="Phobius"/>
    </source>
</evidence>
<comment type="caution">
    <text evidence="3">The sequence shown here is derived from an EMBL/GenBank/DDBJ whole genome shotgun (WGS) entry which is preliminary data.</text>
</comment>
<sequence length="152" mass="15880">MDEATWAALAATLTLLGLVWTYVSYRRRGAVAAMRALGFTTLPVAAWLTGTLEMFTEIGGSVADWATGLVLSPITWAGIGVAGFGIVLIVISGYLRDRQIARGLDAGGTAPRAERERSLPAGSSTSSGTGSSPVVDDDLADIEAILKRRGIQ</sequence>
<feature type="region of interest" description="Disordered" evidence="1">
    <location>
        <begin position="106"/>
        <end position="136"/>
    </location>
</feature>
<dbReference type="EMBL" id="PYXZ01000009">
    <property type="protein sequence ID" value="PUA79584.1"/>
    <property type="molecule type" value="Genomic_DNA"/>
</dbReference>
<evidence type="ECO:0000313" key="3">
    <source>
        <dbReference type="EMBL" id="PUA79584.1"/>
    </source>
</evidence>
<proteinExistence type="predicted"/>
<feature type="transmembrane region" description="Helical" evidence="2">
    <location>
        <begin position="70"/>
        <end position="95"/>
    </location>
</feature>
<dbReference type="Proteomes" id="UP000244867">
    <property type="component" value="Unassembled WGS sequence"/>
</dbReference>
<dbReference type="RefSeq" id="WP_108345807.1">
    <property type="nucleotide sequence ID" value="NZ_PYXZ01000009.1"/>
</dbReference>
<keyword evidence="2" id="KW-0812">Transmembrane</keyword>
<feature type="compositionally biased region" description="Low complexity" evidence="1">
    <location>
        <begin position="122"/>
        <end position="132"/>
    </location>
</feature>
<feature type="transmembrane region" description="Helical" evidence="2">
    <location>
        <begin position="32"/>
        <end position="50"/>
    </location>
</feature>
<keyword evidence="2" id="KW-1133">Transmembrane helix</keyword>
<name>A0A2R7YTF9_9ACTN</name>
<evidence type="ECO:0000313" key="4">
    <source>
        <dbReference type="Proteomes" id="UP000244867"/>
    </source>
</evidence>